<dbReference type="Pfam" id="PF00702">
    <property type="entry name" value="Hydrolase"/>
    <property type="match status" value="1"/>
</dbReference>
<dbReference type="PROSITE" id="PS01047">
    <property type="entry name" value="HMA_1"/>
    <property type="match status" value="1"/>
</dbReference>
<dbReference type="Pfam" id="PF00403">
    <property type="entry name" value="HMA"/>
    <property type="match status" value="1"/>
</dbReference>
<dbReference type="GO" id="GO:0005507">
    <property type="term" value="F:copper ion binding"/>
    <property type="evidence" value="ECO:0007669"/>
    <property type="project" value="TreeGrafter"/>
</dbReference>
<dbReference type="InterPro" id="IPR023298">
    <property type="entry name" value="ATPase_P-typ_TM_dom_sf"/>
</dbReference>
<dbReference type="GO" id="GO:0005524">
    <property type="term" value="F:ATP binding"/>
    <property type="evidence" value="ECO:0007669"/>
    <property type="project" value="UniProtKB-UniRule"/>
</dbReference>
<dbReference type="NCBIfam" id="TIGR01511">
    <property type="entry name" value="ATPase-IB1_Cu"/>
    <property type="match status" value="1"/>
</dbReference>
<dbReference type="InterPro" id="IPR018303">
    <property type="entry name" value="ATPase_P-typ_P_site"/>
</dbReference>
<dbReference type="EC" id="7.2.2.9" evidence="10"/>
<dbReference type="PANTHER" id="PTHR43520">
    <property type="entry name" value="ATP7, ISOFORM B"/>
    <property type="match status" value="1"/>
</dbReference>
<keyword evidence="6 12" id="KW-0067">ATP-binding</keyword>
<keyword evidence="7" id="KW-1278">Translocase</keyword>
<comment type="catalytic activity">
    <reaction evidence="11">
        <text>Cu(2+)(in) + ATP + H2O = Cu(2+)(out) + ADP + phosphate + H(+)</text>
        <dbReference type="Rhea" id="RHEA:10376"/>
        <dbReference type="ChEBI" id="CHEBI:15377"/>
        <dbReference type="ChEBI" id="CHEBI:15378"/>
        <dbReference type="ChEBI" id="CHEBI:29036"/>
        <dbReference type="ChEBI" id="CHEBI:30616"/>
        <dbReference type="ChEBI" id="CHEBI:43474"/>
        <dbReference type="ChEBI" id="CHEBI:456216"/>
        <dbReference type="EC" id="7.2.2.9"/>
    </reaction>
</comment>
<feature type="transmembrane region" description="Helical" evidence="12">
    <location>
        <begin position="100"/>
        <end position="121"/>
    </location>
</feature>
<keyword evidence="8 12" id="KW-1133">Transmembrane helix</keyword>
<evidence type="ECO:0000256" key="7">
    <source>
        <dbReference type="ARBA" id="ARBA00022967"/>
    </source>
</evidence>
<feature type="transmembrane region" description="Helical" evidence="12">
    <location>
        <begin position="337"/>
        <end position="359"/>
    </location>
</feature>
<dbReference type="PROSITE" id="PS00154">
    <property type="entry name" value="ATPASE_E1_E2"/>
    <property type="match status" value="1"/>
</dbReference>
<dbReference type="RefSeq" id="WP_194446797.1">
    <property type="nucleotide sequence ID" value="NZ_CP063849.1"/>
</dbReference>
<dbReference type="PRINTS" id="PR00119">
    <property type="entry name" value="CATATPASE"/>
</dbReference>
<dbReference type="InterPro" id="IPR006121">
    <property type="entry name" value="HMA_dom"/>
</dbReference>
<dbReference type="Gene3D" id="3.40.1110.10">
    <property type="entry name" value="Calcium-transporting ATPase, cytoplasmic domain N"/>
    <property type="match status" value="1"/>
</dbReference>
<dbReference type="SFLD" id="SFLDS00003">
    <property type="entry name" value="Haloacid_Dehalogenase"/>
    <property type="match status" value="1"/>
</dbReference>
<evidence type="ECO:0000256" key="4">
    <source>
        <dbReference type="ARBA" id="ARBA00022723"/>
    </source>
</evidence>
<dbReference type="GO" id="GO:0055070">
    <property type="term" value="P:copper ion homeostasis"/>
    <property type="evidence" value="ECO:0007669"/>
    <property type="project" value="TreeGrafter"/>
</dbReference>
<reference evidence="14 15" key="1">
    <citation type="submission" date="2020-10" db="EMBL/GenBank/DDBJ databases">
        <title>Complete genome sequence of Paludibaculum fermentans P105T, a facultatively anaerobic acidobacterium capable of dissimilatory Fe(III) reduction.</title>
        <authorList>
            <person name="Dedysh S.N."/>
            <person name="Beletsky A.V."/>
            <person name="Kulichevskaya I.S."/>
            <person name="Mardanov A.V."/>
            <person name="Ravin N.V."/>
        </authorList>
    </citation>
    <scope>NUCLEOTIDE SEQUENCE [LARGE SCALE GENOMIC DNA]</scope>
    <source>
        <strain evidence="14 15">P105</strain>
    </source>
</reference>
<evidence type="ECO:0000313" key="14">
    <source>
        <dbReference type="EMBL" id="QOY85127.1"/>
    </source>
</evidence>
<dbReference type="InterPro" id="IPR023299">
    <property type="entry name" value="ATPase_P-typ_cyto_dom_N"/>
</dbReference>
<evidence type="ECO:0000256" key="5">
    <source>
        <dbReference type="ARBA" id="ARBA00022741"/>
    </source>
</evidence>
<dbReference type="SFLD" id="SFLDF00027">
    <property type="entry name" value="p-type_atpase"/>
    <property type="match status" value="1"/>
</dbReference>
<dbReference type="NCBIfam" id="TIGR01525">
    <property type="entry name" value="ATPase-IB_hvy"/>
    <property type="match status" value="1"/>
</dbReference>
<keyword evidence="5 12" id="KW-0547">Nucleotide-binding</keyword>
<sequence length="719" mass="75847">MAAAVVENKLTFPVRGMTCAACQSFVQKTLQAQPGVRDATVNLMLHNATVDFDPASVTPQALVDAVNDTGYEAALPIARRSIADEQLERDREADEEYRGLRLRAAVSLGIGAALMALMPFLHSLPHTAMNLVQMAASLFVMIWAGHRFYRKAWAALRHKTSDMNTLIALGTGSAFLYSAFSPHDVYYEAVVFILALVLAGNTLEARAKRKTAAALQALAQLQPATARVERLGQELDLPIEDLEQGDILIARPGERIAADGLIIDGFSSVDESMLTGEPIPIDKTAGDKVIGGTLNKQGRLRYRATALGSETVLEQVLRLLRDAQGEKAPMQRLADRVSAVFVPVVVLIALSTMAAWYFAAGQTAASSFAAAVAVLIIACPCAMGLAVPAAIMVATGRAAGLGLLFKGGEAIERLDKVDTIVFDKTGTLTEGHPEVVSYEPAVSPDPLPLIAALEHASEHPLAQALVRFAAGRQSATPVANFQALPGMGAEGTVDGHQVLIGRQSLLQERGIETPSDEQHAKLGHTTLWAAVDGRFAALFALADKPRAEAKAVLSELKQMGLRLLMVTGDQEPAARGVATALGIDEVIAGVLPAGKLEVLQRLRAEGRHVAMVGDGINDAPALAAATGIAMASGADVAIAAADVTLMREGLAMVPSALKLARATVRTMRQNLFWALVYNAVSIPVAAAGLLNPVLASAAMSLSSVSVLTNSLRLARRKLV</sequence>
<dbReference type="NCBIfam" id="TIGR01494">
    <property type="entry name" value="ATPase_P-type"/>
    <property type="match status" value="1"/>
</dbReference>
<evidence type="ECO:0000256" key="12">
    <source>
        <dbReference type="RuleBase" id="RU362081"/>
    </source>
</evidence>
<dbReference type="InterPro" id="IPR036163">
    <property type="entry name" value="HMA_dom_sf"/>
</dbReference>
<evidence type="ECO:0000256" key="2">
    <source>
        <dbReference type="ARBA" id="ARBA00006024"/>
    </source>
</evidence>
<evidence type="ECO:0000259" key="13">
    <source>
        <dbReference type="PROSITE" id="PS50846"/>
    </source>
</evidence>
<keyword evidence="12" id="KW-1003">Cell membrane</keyword>
<evidence type="ECO:0000256" key="6">
    <source>
        <dbReference type="ARBA" id="ARBA00022840"/>
    </source>
</evidence>
<dbReference type="GO" id="GO:0016887">
    <property type="term" value="F:ATP hydrolysis activity"/>
    <property type="evidence" value="ECO:0007669"/>
    <property type="project" value="InterPro"/>
</dbReference>
<dbReference type="InterPro" id="IPR001757">
    <property type="entry name" value="P_typ_ATPase"/>
</dbReference>
<evidence type="ECO:0000256" key="3">
    <source>
        <dbReference type="ARBA" id="ARBA00022692"/>
    </source>
</evidence>
<evidence type="ECO:0000256" key="10">
    <source>
        <dbReference type="ARBA" id="ARBA00038904"/>
    </source>
</evidence>
<dbReference type="Pfam" id="PF00122">
    <property type="entry name" value="E1-E2_ATPase"/>
    <property type="match status" value="1"/>
</dbReference>
<dbReference type="InterPro" id="IPR027256">
    <property type="entry name" value="P-typ_ATPase_IB"/>
</dbReference>
<dbReference type="KEGG" id="pfer:IRI77_20035"/>
<feature type="transmembrane region" description="Helical" evidence="12">
    <location>
        <begin position="186"/>
        <end position="203"/>
    </location>
</feature>
<evidence type="ECO:0000256" key="8">
    <source>
        <dbReference type="ARBA" id="ARBA00022989"/>
    </source>
</evidence>
<feature type="transmembrane region" description="Helical" evidence="12">
    <location>
        <begin position="671"/>
        <end position="690"/>
    </location>
</feature>
<protein>
    <recommendedName>
        <fullName evidence="10">P-type Cu(2+) transporter</fullName>
        <ecNumber evidence="10">7.2.2.9</ecNumber>
    </recommendedName>
</protein>
<dbReference type="InterPro" id="IPR023214">
    <property type="entry name" value="HAD_sf"/>
</dbReference>
<proteinExistence type="inferred from homology"/>
<dbReference type="SUPFAM" id="SSF56784">
    <property type="entry name" value="HAD-like"/>
    <property type="match status" value="1"/>
</dbReference>
<dbReference type="InterPro" id="IPR059000">
    <property type="entry name" value="ATPase_P-type_domA"/>
</dbReference>
<dbReference type="GO" id="GO:0012505">
    <property type="term" value="C:endomembrane system"/>
    <property type="evidence" value="ECO:0007669"/>
    <property type="project" value="UniProtKB-SubCell"/>
</dbReference>
<feature type="domain" description="HMA" evidence="13">
    <location>
        <begin position="8"/>
        <end position="74"/>
    </location>
</feature>
<dbReference type="Gene3D" id="3.30.70.100">
    <property type="match status" value="1"/>
</dbReference>
<dbReference type="CDD" id="cd02094">
    <property type="entry name" value="P-type_ATPase_Cu-like"/>
    <property type="match status" value="1"/>
</dbReference>
<keyword evidence="4 12" id="KW-0479">Metal-binding</keyword>
<evidence type="ECO:0000256" key="9">
    <source>
        <dbReference type="ARBA" id="ARBA00023136"/>
    </source>
</evidence>
<dbReference type="SFLD" id="SFLDG00002">
    <property type="entry name" value="C1.7:_P-type_atpase_like"/>
    <property type="match status" value="1"/>
</dbReference>
<feature type="transmembrane region" description="Helical" evidence="12">
    <location>
        <begin position="127"/>
        <end position="149"/>
    </location>
</feature>
<comment type="subcellular location">
    <subcellularLocation>
        <location evidence="12">Cell membrane</location>
    </subcellularLocation>
    <subcellularLocation>
        <location evidence="1">Endomembrane system</location>
        <topology evidence="1">Multi-pass membrane protein</topology>
    </subcellularLocation>
</comment>
<dbReference type="AlphaFoldDB" id="A0A7S7NK74"/>
<organism evidence="14 15">
    <name type="scientific">Paludibaculum fermentans</name>
    <dbReference type="NCBI Taxonomy" id="1473598"/>
    <lineage>
        <taxon>Bacteria</taxon>
        <taxon>Pseudomonadati</taxon>
        <taxon>Acidobacteriota</taxon>
        <taxon>Terriglobia</taxon>
        <taxon>Bryobacterales</taxon>
        <taxon>Bryobacteraceae</taxon>
        <taxon>Paludibaculum</taxon>
    </lineage>
</organism>
<dbReference type="InterPro" id="IPR008250">
    <property type="entry name" value="ATPase_P-typ_transduc_dom_A_sf"/>
</dbReference>
<dbReference type="FunFam" id="3.30.70.100:FF:000005">
    <property type="entry name" value="Copper-exporting P-type ATPase A"/>
    <property type="match status" value="1"/>
</dbReference>
<keyword evidence="3 12" id="KW-0812">Transmembrane</keyword>
<dbReference type="EMBL" id="CP063849">
    <property type="protein sequence ID" value="QOY85127.1"/>
    <property type="molecule type" value="Genomic_DNA"/>
</dbReference>
<dbReference type="SUPFAM" id="SSF81665">
    <property type="entry name" value="Calcium ATPase, transmembrane domain M"/>
    <property type="match status" value="1"/>
</dbReference>
<dbReference type="GO" id="GO:0005886">
    <property type="term" value="C:plasma membrane"/>
    <property type="evidence" value="ECO:0007669"/>
    <property type="project" value="UniProtKB-SubCell"/>
</dbReference>
<name>A0A7S7NK74_PALFE</name>
<dbReference type="SUPFAM" id="SSF55008">
    <property type="entry name" value="HMA, heavy metal-associated domain"/>
    <property type="match status" value="1"/>
</dbReference>
<dbReference type="PROSITE" id="PS50846">
    <property type="entry name" value="HMA_2"/>
    <property type="match status" value="1"/>
</dbReference>
<comment type="similarity">
    <text evidence="2 12">Belongs to the cation transport ATPase (P-type) (TC 3.A.3) family. Type IB subfamily.</text>
</comment>
<dbReference type="Proteomes" id="UP000593892">
    <property type="component" value="Chromosome"/>
</dbReference>
<feature type="transmembrane region" description="Helical" evidence="12">
    <location>
        <begin position="161"/>
        <end position="180"/>
    </location>
</feature>
<feature type="transmembrane region" description="Helical" evidence="12">
    <location>
        <begin position="365"/>
        <end position="387"/>
    </location>
</feature>
<dbReference type="InterPro" id="IPR017969">
    <property type="entry name" value="Heavy-metal-associated_CS"/>
</dbReference>
<keyword evidence="9 12" id="KW-0472">Membrane</keyword>
<dbReference type="InterPro" id="IPR036412">
    <property type="entry name" value="HAD-like_sf"/>
</dbReference>
<dbReference type="PRINTS" id="PR00941">
    <property type="entry name" value="CDATPASE"/>
</dbReference>
<dbReference type="Gene3D" id="3.40.50.1000">
    <property type="entry name" value="HAD superfamily/HAD-like"/>
    <property type="match status" value="1"/>
</dbReference>
<gene>
    <name evidence="14" type="ORF">IRI77_20035</name>
</gene>
<dbReference type="PANTHER" id="PTHR43520:SF8">
    <property type="entry name" value="P-TYPE CU(+) TRANSPORTER"/>
    <property type="match status" value="1"/>
</dbReference>
<dbReference type="SUPFAM" id="SSF81653">
    <property type="entry name" value="Calcium ATPase, transduction domain A"/>
    <property type="match status" value="1"/>
</dbReference>
<dbReference type="CDD" id="cd00371">
    <property type="entry name" value="HMA"/>
    <property type="match status" value="1"/>
</dbReference>
<dbReference type="GO" id="GO:0043682">
    <property type="term" value="F:P-type divalent copper transporter activity"/>
    <property type="evidence" value="ECO:0007669"/>
    <property type="project" value="UniProtKB-EC"/>
</dbReference>
<accession>A0A7S7NK74</accession>
<keyword evidence="15" id="KW-1185">Reference proteome</keyword>
<evidence type="ECO:0000313" key="15">
    <source>
        <dbReference type="Proteomes" id="UP000593892"/>
    </source>
</evidence>
<dbReference type="InterPro" id="IPR044492">
    <property type="entry name" value="P_typ_ATPase_HD_dom"/>
</dbReference>
<evidence type="ECO:0000256" key="1">
    <source>
        <dbReference type="ARBA" id="ARBA00004127"/>
    </source>
</evidence>
<evidence type="ECO:0000256" key="11">
    <source>
        <dbReference type="ARBA" id="ARBA00047424"/>
    </source>
</evidence>
<dbReference type="FunFam" id="2.70.150.10:FF:000002">
    <property type="entry name" value="Copper-transporting ATPase 1, putative"/>
    <property type="match status" value="1"/>
</dbReference>
<dbReference type="Gene3D" id="2.70.150.10">
    <property type="entry name" value="Calcium-transporting ATPase, cytoplasmic transduction domain A"/>
    <property type="match status" value="1"/>
</dbReference>